<dbReference type="EMBL" id="JBHTIB010000012">
    <property type="protein sequence ID" value="MFD0836306.1"/>
    <property type="molecule type" value="Genomic_DNA"/>
</dbReference>
<evidence type="ECO:0000259" key="3">
    <source>
        <dbReference type="Pfam" id="PF13480"/>
    </source>
</evidence>
<evidence type="ECO:0000313" key="6">
    <source>
        <dbReference type="Proteomes" id="UP001597011"/>
    </source>
</evidence>
<dbReference type="InterPro" id="IPR038740">
    <property type="entry name" value="BioF2-like_GNAT_dom"/>
</dbReference>
<organism evidence="5 6">
    <name type="scientific">Mariniflexile aquimaris</name>
    <dbReference type="NCBI Taxonomy" id="881009"/>
    <lineage>
        <taxon>Bacteria</taxon>
        <taxon>Pseudomonadati</taxon>
        <taxon>Bacteroidota</taxon>
        <taxon>Flavobacteriia</taxon>
        <taxon>Flavobacteriales</taxon>
        <taxon>Flavobacteriaceae</taxon>
        <taxon>Mariniflexile</taxon>
    </lineage>
</organism>
<dbReference type="InterPro" id="IPR016181">
    <property type="entry name" value="Acyl_CoA_acyltransferase"/>
</dbReference>
<dbReference type="Gene3D" id="2.160.10.10">
    <property type="entry name" value="Hexapeptide repeat proteins"/>
    <property type="match status" value="1"/>
</dbReference>
<dbReference type="NCBIfam" id="TIGR03570">
    <property type="entry name" value="NeuD_NnaD"/>
    <property type="match status" value="1"/>
</dbReference>
<dbReference type="SUPFAM" id="SSF51161">
    <property type="entry name" value="Trimeric LpxA-like enzymes"/>
    <property type="match status" value="1"/>
</dbReference>
<dbReference type="Proteomes" id="UP001597011">
    <property type="component" value="Unassembled WGS sequence"/>
</dbReference>
<evidence type="ECO:0000256" key="2">
    <source>
        <dbReference type="ARBA" id="ARBA00022737"/>
    </source>
</evidence>
<accession>A0ABW3BTR9</accession>
<keyword evidence="6" id="KW-1185">Reference proteome</keyword>
<dbReference type="Gene3D" id="3.40.630.30">
    <property type="match status" value="2"/>
</dbReference>
<keyword evidence="1" id="KW-0808">Transferase</keyword>
<dbReference type="Pfam" id="PF17836">
    <property type="entry name" value="PglD_N"/>
    <property type="match status" value="1"/>
</dbReference>
<feature type="domain" description="BioF2-like acetyltransferase" evidence="3">
    <location>
        <begin position="391"/>
        <end position="532"/>
    </location>
</feature>
<dbReference type="InterPro" id="IPR041561">
    <property type="entry name" value="PglD_N"/>
</dbReference>
<evidence type="ECO:0000256" key="1">
    <source>
        <dbReference type="ARBA" id="ARBA00022679"/>
    </source>
</evidence>
<proteinExistence type="predicted"/>
<comment type="caution">
    <text evidence="5">The sequence shown here is derived from an EMBL/GenBank/DDBJ whole genome shotgun (WGS) entry which is preliminary data.</text>
</comment>
<feature type="domain" description="BioF2-like acetyltransferase" evidence="3">
    <location>
        <begin position="753"/>
        <end position="879"/>
    </location>
</feature>
<dbReference type="PANTHER" id="PTHR36174">
    <property type="entry name" value="LIPID II:GLYCINE GLYCYLTRANSFERASE"/>
    <property type="match status" value="1"/>
</dbReference>
<dbReference type="InterPro" id="IPR020019">
    <property type="entry name" value="AcTrfase_PglD-like"/>
</dbReference>
<feature type="domain" description="PglD N-terminal" evidence="4">
    <location>
        <begin position="3"/>
        <end position="83"/>
    </location>
</feature>
<dbReference type="InterPro" id="IPR018357">
    <property type="entry name" value="Hexapep_transf_CS"/>
</dbReference>
<protein>
    <submittedName>
        <fullName evidence="5">NeuD/PglB/VioB family sugar acetyltransferase</fullName>
    </submittedName>
</protein>
<dbReference type="Pfam" id="PF13480">
    <property type="entry name" value="Acetyltransf_6"/>
    <property type="match status" value="2"/>
</dbReference>
<dbReference type="PROSITE" id="PS00101">
    <property type="entry name" value="HEXAPEP_TRANSFERASES"/>
    <property type="match status" value="1"/>
</dbReference>
<sequence>MKNILIIGASGHAKVIIDIVEKQGDYQIFGLIDSYKKKGGNMYNYTILGTEHDIPEILKTETITGCIIAIGDNYTRQVLYNKILQLHKKIKFVTAIHPDAVIGKNVRIGGGSVIMAGAVINSDALIGKQCILNTKCSIDHDVRLGDFSSIAPGATLGGNVSIATCSAIGLGANLIENINIGSHTVVGAGSLVVKSLDDNLVAYGVPAKPIRTRTASEAYLGLLEDHQISKIYSLELVTIGTETDLETYNKRLQSTNQSHTFYTAEYCNHSDSQKLNYFLFKKNEQPYIIMPVFFNTIKSGASNIASQYIDVTSPYGFSGPLKHPKATELEKELFWNHVDTWYTANNVVTEFIRFNLTYNYHGYTGNLIPTLNNVNGKLSSFEEIWNNFKPKVRNNYRKAEKNKLRADIFLEAISPETIQSFYDIYIQTMCRNDAAQNYFLSLDYFKKLILNHPNTMLIVLVYHEDIAISTELLILNDDTMYSYLGGTLSAYFDLRPNDFLKIEMIKWGLENDIAHYALGGGRTNNDSLYHYKKAFFPKDDDVIFYTGRKIVNQEMYQSLIKDIEVLKYEEVINDVTNRNFYFPYYRNPKKNNGNTNPELEVITTKEAWQEAINVMDAVDFYHQFDYHQLSENPEVKPVLLKYTEGDKIICLPLLIRQIPNSKLKDATSVYGYSGPLIKHIDSSFDNTYFKNLVTKYFSENNIISVFSRLNPFVNHQDTVLNNFGDLASLSYVVNIDLTKSLEDQRMVFSKSTKRYLNKSRKFLDLKISDAAQDIKTFIDIYYENMNRVNARDSYYFNEAYFYNFVNSDDFKTEVLFATDKETGAIAAAAMMVKCHNIVQYHLSGTKAEYLHLSPIRFIIDEMRIKATQEQYRYFNLGGGLGNNEDELFKFKASFSKDFKPFKVWKYIVNIEAYNDLVRQIDLSPETNTEFFPLYRAPK</sequence>
<evidence type="ECO:0000259" key="4">
    <source>
        <dbReference type="Pfam" id="PF17836"/>
    </source>
</evidence>
<evidence type="ECO:0000313" key="5">
    <source>
        <dbReference type="EMBL" id="MFD0836306.1"/>
    </source>
</evidence>
<name>A0ABW3BTR9_9FLAO</name>
<dbReference type="RefSeq" id="WP_379942253.1">
    <property type="nucleotide sequence ID" value="NZ_JBHTIB010000012.1"/>
</dbReference>
<dbReference type="CDD" id="cd03360">
    <property type="entry name" value="LbH_AT_putative"/>
    <property type="match status" value="1"/>
</dbReference>
<dbReference type="InterPro" id="IPR050644">
    <property type="entry name" value="PG_Glycine_Bridge_Synth"/>
</dbReference>
<dbReference type="SUPFAM" id="SSF55729">
    <property type="entry name" value="Acyl-CoA N-acyltransferases (Nat)"/>
    <property type="match status" value="2"/>
</dbReference>
<gene>
    <name evidence="5" type="ORF">ACFQ0I_11050</name>
</gene>
<dbReference type="PANTHER" id="PTHR36174:SF1">
    <property type="entry name" value="LIPID II:GLYCINE GLYCYLTRANSFERASE"/>
    <property type="match status" value="1"/>
</dbReference>
<dbReference type="Gene3D" id="3.40.50.20">
    <property type="match status" value="1"/>
</dbReference>
<keyword evidence="2" id="KW-0677">Repeat</keyword>
<dbReference type="InterPro" id="IPR011004">
    <property type="entry name" value="Trimer_LpxA-like_sf"/>
</dbReference>
<reference evidence="6" key="1">
    <citation type="journal article" date="2019" name="Int. J. Syst. Evol. Microbiol.">
        <title>The Global Catalogue of Microorganisms (GCM) 10K type strain sequencing project: providing services to taxonomists for standard genome sequencing and annotation.</title>
        <authorList>
            <consortium name="The Broad Institute Genomics Platform"/>
            <consortium name="The Broad Institute Genome Sequencing Center for Infectious Disease"/>
            <person name="Wu L."/>
            <person name="Ma J."/>
        </authorList>
    </citation>
    <scope>NUCLEOTIDE SEQUENCE [LARGE SCALE GENOMIC DNA]</scope>
    <source>
        <strain evidence="6">CCUG 60529</strain>
    </source>
</reference>